<dbReference type="EMBL" id="BJMN01000060">
    <property type="protein sequence ID" value="GEB61566.1"/>
    <property type="molecule type" value="Genomic_DNA"/>
</dbReference>
<gene>
    <name evidence="2" type="ORF">SGA01_71710</name>
</gene>
<dbReference type="AlphaFoldDB" id="A0A4Y3RV26"/>
<dbReference type="Proteomes" id="UP000315226">
    <property type="component" value="Unassembled WGS sequence"/>
</dbReference>
<evidence type="ECO:0000313" key="2">
    <source>
        <dbReference type="EMBL" id="GEB61566.1"/>
    </source>
</evidence>
<feature type="domain" description="Trypsin-co-occurring" evidence="1">
    <location>
        <begin position="15"/>
        <end position="108"/>
    </location>
</feature>
<evidence type="ECO:0000313" key="3">
    <source>
        <dbReference type="Proteomes" id="UP000315226"/>
    </source>
</evidence>
<comment type="caution">
    <text evidence="2">The sequence shown here is derived from an EMBL/GenBank/DDBJ whole genome shotgun (WGS) entry which is preliminary data.</text>
</comment>
<proteinExistence type="predicted"/>
<organism evidence="2 3">
    <name type="scientific">Streptomyces gardneri</name>
    <dbReference type="NCBI Taxonomy" id="66892"/>
    <lineage>
        <taxon>Bacteria</taxon>
        <taxon>Bacillati</taxon>
        <taxon>Actinomycetota</taxon>
        <taxon>Actinomycetes</taxon>
        <taxon>Kitasatosporales</taxon>
        <taxon>Streptomycetaceae</taxon>
        <taxon>Streptomyces</taxon>
    </lineage>
</organism>
<sequence length="115" mass="12272">MAEVTVQVPTGRPGDEPVLVRIREAEDADAVTRVGRGARAAVQASRTLDQMLDAVRPVAESFVSRFTQMENPPDEIGLEFGISLTAGADVVIATTGTEANFTVTLNWSDISRRAG</sequence>
<evidence type="ECO:0000259" key="1">
    <source>
        <dbReference type="Pfam" id="PF19493"/>
    </source>
</evidence>
<accession>A0A4Y3RV26</accession>
<keyword evidence="3" id="KW-1185">Reference proteome</keyword>
<reference evidence="2 3" key="1">
    <citation type="submission" date="2019-06" db="EMBL/GenBank/DDBJ databases">
        <title>Whole genome shotgun sequence of Streptomyces gardneri NBRC 12865.</title>
        <authorList>
            <person name="Hosoyama A."/>
            <person name="Uohara A."/>
            <person name="Ohji S."/>
            <person name="Ichikawa N."/>
        </authorList>
    </citation>
    <scope>NUCLEOTIDE SEQUENCE [LARGE SCALE GENOMIC DNA]</scope>
    <source>
        <strain evidence="2 3">NBRC 12865</strain>
    </source>
</reference>
<dbReference type="Pfam" id="PF19493">
    <property type="entry name" value="Trypco1"/>
    <property type="match status" value="1"/>
</dbReference>
<dbReference type="InterPro" id="IPR045794">
    <property type="entry name" value="Trypco1"/>
</dbReference>
<dbReference type="NCBIfam" id="NF041216">
    <property type="entry name" value="CU044_2847_fam"/>
    <property type="match status" value="1"/>
</dbReference>
<name>A0A4Y3RV26_9ACTN</name>
<protein>
    <recommendedName>
        <fullName evidence="1">Trypsin-co-occurring domain-containing protein</fullName>
    </recommendedName>
</protein>
<dbReference type="OrthoDB" id="163090at2"/>